<evidence type="ECO:0000313" key="3">
    <source>
        <dbReference type="Proteomes" id="UP000729402"/>
    </source>
</evidence>
<dbReference type="AlphaFoldDB" id="A0A8J5SUG4"/>
<organism evidence="2 3">
    <name type="scientific">Zizania palustris</name>
    <name type="common">Northern wild rice</name>
    <dbReference type="NCBI Taxonomy" id="103762"/>
    <lineage>
        <taxon>Eukaryota</taxon>
        <taxon>Viridiplantae</taxon>
        <taxon>Streptophyta</taxon>
        <taxon>Embryophyta</taxon>
        <taxon>Tracheophyta</taxon>
        <taxon>Spermatophyta</taxon>
        <taxon>Magnoliopsida</taxon>
        <taxon>Liliopsida</taxon>
        <taxon>Poales</taxon>
        <taxon>Poaceae</taxon>
        <taxon>BOP clade</taxon>
        <taxon>Oryzoideae</taxon>
        <taxon>Oryzeae</taxon>
        <taxon>Zizaniinae</taxon>
        <taxon>Zizania</taxon>
    </lineage>
</organism>
<reference evidence="2" key="2">
    <citation type="submission" date="2021-02" db="EMBL/GenBank/DDBJ databases">
        <authorList>
            <person name="Kimball J.A."/>
            <person name="Haas M.W."/>
            <person name="Macchietto M."/>
            <person name="Kono T."/>
            <person name="Duquette J."/>
            <person name="Shao M."/>
        </authorList>
    </citation>
    <scope>NUCLEOTIDE SEQUENCE</scope>
    <source>
        <tissue evidence="2">Fresh leaf tissue</tissue>
    </source>
</reference>
<dbReference type="Pfam" id="PF11321">
    <property type="entry name" value="DUF3123"/>
    <property type="match status" value="1"/>
</dbReference>
<proteinExistence type="predicted"/>
<evidence type="ECO:0000256" key="1">
    <source>
        <dbReference type="SAM" id="MobiDB-lite"/>
    </source>
</evidence>
<sequence>MSRRDLHLGHHPPPRRLPWARPAATTSATGSPAVPTKGGVAKKTSTTMTTMTPHRRSGAVVKTVTATAPRAPPRDCILALPAPPRPSPAASVAFKKGELVGVRTHVCTLATRGQRLILWLGATVISAAGDDSHLERPTVTGKSLPLLKKLEPKMRQSAKAFLAHGSSSRWN</sequence>
<reference evidence="2" key="1">
    <citation type="journal article" date="2021" name="bioRxiv">
        <title>Whole Genome Assembly and Annotation of Northern Wild Rice, Zizania palustris L., Supports a Whole Genome Duplication in the Zizania Genus.</title>
        <authorList>
            <person name="Haas M."/>
            <person name="Kono T."/>
            <person name="Macchietto M."/>
            <person name="Millas R."/>
            <person name="McGilp L."/>
            <person name="Shao M."/>
            <person name="Duquette J."/>
            <person name="Hirsch C.N."/>
            <person name="Kimball J."/>
        </authorList>
    </citation>
    <scope>NUCLEOTIDE SEQUENCE</scope>
    <source>
        <tissue evidence="2">Fresh leaf tissue</tissue>
    </source>
</reference>
<feature type="region of interest" description="Disordered" evidence="1">
    <location>
        <begin position="1"/>
        <end position="57"/>
    </location>
</feature>
<name>A0A8J5SUG4_ZIZPA</name>
<evidence type="ECO:0000313" key="2">
    <source>
        <dbReference type="EMBL" id="KAG8080398.1"/>
    </source>
</evidence>
<feature type="compositionally biased region" description="Low complexity" evidence="1">
    <location>
        <begin position="17"/>
        <end position="36"/>
    </location>
</feature>
<dbReference type="Proteomes" id="UP000729402">
    <property type="component" value="Unassembled WGS sequence"/>
</dbReference>
<dbReference type="InterPro" id="IPR021470">
    <property type="entry name" value="DUF3123"/>
</dbReference>
<dbReference type="OrthoDB" id="694693at2759"/>
<comment type="caution">
    <text evidence="2">The sequence shown here is derived from an EMBL/GenBank/DDBJ whole genome shotgun (WGS) entry which is preliminary data.</text>
</comment>
<dbReference type="EMBL" id="JAAALK010000282">
    <property type="protein sequence ID" value="KAG8080398.1"/>
    <property type="molecule type" value="Genomic_DNA"/>
</dbReference>
<accession>A0A8J5SUG4</accession>
<protein>
    <submittedName>
        <fullName evidence="2">Uncharacterized protein</fullName>
    </submittedName>
</protein>
<keyword evidence="3" id="KW-1185">Reference proteome</keyword>
<gene>
    <name evidence="2" type="ORF">GUJ93_ZPchr0007g4656</name>
</gene>